<name>A0ACC4BES4_POPAL</name>
<dbReference type="Proteomes" id="UP000309997">
    <property type="component" value="Unassembled WGS sequence"/>
</dbReference>
<evidence type="ECO:0000313" key="1">
    <source>
        <dbReference type="EMBL" id="KAL3576741.1"/>
    </source>
</evidence>
<comment type="caution">
    <text evidence="1">The sequence shown here is derived from an EMBL/GenBank/DDBJ whole genome shotgun (WGS) entry which is preliminary data.</text>
</comment>
<proteinExistence type="predicted"/>
<reference evidence="1 2" key="1">
    <citation type="journal article" date="2024" name="Plant Biotechnol. J.">
        <title>Genome and CRISPR/Cas9 system of a widespread forest tree (Populus alba) in the world.</title>
        <authorList>
            <person name="Liu Y.J."/>
            <person name="Jiang P.F."/>
            <person name="Han X.M."/>
            <person name="Li X.Y."/>
            <person name="Wang H.M."/>
            <person name="Wang Y.J."/>
            <person name="Wang X.X."/>
            <person name="Zeng Q.Y."/>
        </authorList>
    </citation>
    <scope>NUCLEOTIDE SEQUENCE [LARGE SCALE GENOMIC DNA]</scope>
    <source>
        <strain evidence="2">cv. PAL-ZL1</strain>
    </source>
</reference>
<accession>A0ACC4BES4</accession>
<dbReference type="EMBL" id="RCHU02000011">
    <property type="protein sequence ID" value="KAL3576741.1"/>
    <property type="molecule type" value="Genomic_DNA"/>
</dbReference>
<protein>
    <submittedName>
        <fullName evidence="1">Uncharacterized protein</fullName>
    </submittedName>
</protein>
<organism evidence="1 2">
    <name type="scientific">Populus alba</name>
    <name type="common">White poplar</name>
    <dbReference type="NCBI Taxonomy" id="43335"/>
    <lineage>
        <taxon>Eukaryota</taxon>
        <taxon>Viridiplantae</taxon>
        <taxon>Streptophyta</taxon>
        <taxon>Embryophyta</taxon>
        <taxon>Tracheophyta</taxon>
        <taxon>Spermatophyta</taxon>
        <taxon>Magnoliopsida</taxon>
        <taxon>eudicotyledons</taxon>
        <taxon>Gunneridae</taxon>
        <taxon>Pentapetalae</taxon>
        <taxon>rosids</taxon>
        <taxon>fabids</taxon>
        <taxon>Malpighiales</taxon>
        <taxon>Salicaceae</taxon>
        <taxon>Saliceae</taxon>
        <taxon>Populus</taxon>
    </lineage>
</organism>
<gene>
    <name evidence="1" type="ORF">D5086_022024</name>
</gene>
<sequence>MDSFSPHSSMGSVSPQISTEDLKDQLKNQLAQAYAQEFLEVYLFFMNLSLSLFLCASTIDDDFLACYVVFFFLCNLWWFSREICLPLGGFGIKDG</sequence>
<evidence type="ECO:0000313" key="2">
    <source>
        <dbReference type="Proteomes" id="UP000309997"/>
    </source>
</evidence>
<keyword evidence="2" id="KW-1185">Reference proteome</keyword>